<dbReference type="InterPro" id="IPR042103">
    <property type="entry name" value="SerRS_1_N_sf"/>
</dbReference>
<proteinExistence type="inferred from homology"/>
<organism evidence="15 16">
    <name type="scientific">Pyxicephalus adspersus</name>
    <name type="common">African bullfrog</name>
    <dbReference type="NCBI Taxonomy" id="30357"/>
    <lineage>
        <taxon>Eukaryota</taxon>
        <taxon>Metazoa</taxon>
        <taxon>Chordata</taxon>
        <taxon>Craniata</taxon>
        <taxon>Vertebrata</taxon>
        <taxon>Euteleostomi</taxon>
        <taxon>Amphibia</taxon>
        <taxon>Batrachia</taxon>
        <taxon>Anura</taxon>
        <taxon>Neobatrachia</taxon>
        <taxon>Ranoidea</taxon>
        <taxon>Pyxicephalidae</taxon>
        <taxon>Pyxicephalinae</taxon>
        <taxon>Pyxicephalus</taxon>
    </lineage>
</organism>
<evidence type="ECO:0000256" key="13">
    <source>
        <dbReference type="SAM" id="MobiDB-lite"/>
    </source>
</evidence>
<evidence type="ECO:0000259" key="14">
    <source>
        <dbReference type="PROSITE" id="PS50862"/>
    </source>
</evidence>
<dbReference type="CDD" id="cd00770">
    <property type="entry name" value="SerRS_core"/>
    <property type="match status" value="1"/>
</dbReference>
<dbReference type="InterPro" id="IPR002317">
    <property type="entry name" value="Ser-tRNA-ligase_type_1"/>
</dbReference>
<evidence type="ECO:0000256" key="6">
    <source>
        <dbReference type="ARBA" id="ARBA00022917"/>
    </source>
</evidence>
<comment type="catalytic activity">
    <reaction evidence="10">
        <text>tRNA(Ser) + L-serine + ATP = L-seryl-tRNA(Ser) + AMP + diphosphate + H(+)</text>
        <dbReference type="Rhea" id="RHEA:12292"/>
        <dbReference type="Rhea" id="RHEA-COMP:9669"/>
        <dbReference type="Rhea" id="RHEA-COMP:9703"/>
        <dbReference type="ChEBI" id="CHEBI:15378"/>
        <dbReference type="ChEBI" id="CHEBI:30616"/>
        <dbReference type="ChEBI" id="CHEBI:33019"/>
        <dbReference type="ChEBI" id="CHEBI:33384"/>
        <dbReference type="ChEBI" id="CHEBI:78442"/>
        <dbReference type="ChEBI" id="CHEBI:78533"/>
        <dbReference type="ChEBI" id="CHEBI:456215"/>
        <dbReference type="EC" id="6.1.1.11"/>
    </reaction>
</comment>
<keyword evidence="3" id="KW-0436">Ligase</keyword>
<gene>
    <name evidence="15" type="ORF">GDO54_017441</name>
</gene>
<dbReference type="Pfam" id="PF00587">
    <property type="entry name" value="tRNA-synt_2b"/>
    <property type="match status" value="1"/>
</dbReference>
<dbReference type="GO" id="GO:0005524">
    <property type="term" value="F:ATP binding"/>
    <property type="evidence" value="ECO:0007669"/>
    <property type="project" value="UniProtKB-KW"/>
</dbReference>
<dbReference type="Gene3D" id="1.10.287.40">
    <property type="entry name" value="Serine-tRNA synthetase, tRNA binding domain"/>
    <property type="match status" value="1"/>
</dbReference>
<dbReference type="FunFam" id="3.30.930.10:FF:000047">
    <property type="entry name" value="serine--tRNA ligase, mitochondrial isoform X2"/>
    <property type="match status" value="1"/>
</dbReference>
<evidence type="ECO:0000256" key="11">
    <source>
        <dbReference type="PIRSR" id="PIRSR001529-1"/>
    </source>
</evidence>
<accession>A0AAV3A0V9</accession>
<feature type="binding site" evidence="11">
    <location>
        <position position="320"/>
    </location>
    <ligand>
        <name>L-serine</name>
        <dbReference type="ChEBI" id="CHEBI:33384"/>
    </ligand>
</feature>
<dbReference type="Proteomes" id="UP001181693">
    <property type="component" value="Unassembled WGS sequence"/>
</dbReference>
<dbReference type="PANTHER" id="PTHR11778">
    <property type="entry name" value="SERYL-TRNA SYNTHETASE"/>
    <property type="match status" value="1"/>
</dbReference>
<dbReference type="PIRSF" id="PIRSF001529">
    <property type="entry name" value="Ser-tRNA-synth_IIa"/>
    <property type="match status" value="1"/>
</dbReference>
<dbReference type="PRINTS" id="PR00981">
    <property type="entry name" value="TRNASYNTHSER"/>
</dbReference>
<evidence type="ECO:0000313" key="15">
    <source>
        <dbReference type="EMBL" id="DBA20689.1"/>
    </source>
</evidence>
<dbReference type="SUPFAM" id="SSF55681">
    <property type="entry name" value="Class II aaRS and biotin synthetases"/>
    <property type="match status" value="1"/>
</dbReference>
<keyword evidence="5 12" id="KW-0067">ATP-binding</keyword>
<dbReference type="Gene3D" id="3.30.930.10">
    <property type="entry name" value="Bira Bifunctional Protein, Domain 2"/>
    <property type="match status" value="1"/>
</dbReference>
<dbReference type="InterPro" id="IPR010978">
    <property type="entry name" value="tRNA-bd_arm"/>
</dbReference>
<protein>
    <recommendedName>
        <fullName evidence="2">serine--tRNA ligase</fullName>
        <ecNumber evidence="2">6.1.1.11</ecNumber>
    </recommendedName>
    <alternativeName>
        <fullName evidence="8">Seryl-tRNA synthetase</fullName>
    </alternativeName>
</protein>
<dbReference type="PROSITE" id="PS50862">
    <property type="entry name" value="AA_TRNA_LIGASE_II"/>
    <property type="match status" value="1"/>
</dbReference>
<feature type="binding site" evidence="11">
    <location>
        <position position="342"/>
    </location>
    <ligand>
        <name>L-serine</name>
        <dbReference type="ChEBI" id="CHEBI:33384"/>
    </ligand>
</feature>
<dbReference type="InterPro" id="IPR045864">
    <property type="entry name" value="aa-tRNA-synth_II/BPL/LPL"/>
</dbReference>
<reference evidence="15" key="1">
    <citation type="thesis" date="2020" institute="ProQuest LLC" country="789 East Eisenhower Parkway, Ann Arbor, MI, USA">
        <title>Comparative Genomics and Chromosome Evolution.</title>
        <authorList>
            <person name="Mudd A.B."/>
        </authorList>
    </citation>
    <scope>NUCLEOTIDE SEQUENCE</scope>
    <source>
        <strain evidence="15">1538</strain>
        <tissue evidence="15">Blood</tissue>
    </source>
</reference>
<feature type="binding site" evidence="11">
    <location>
        <position position="289"/>
    </location>
    <ligand>
        <name>L-serine</name>
        <dbReference type="ChEBI" id="CHEBI:33384"/>
    </ligand>
</feature>
<dbReference type="InterPro" id="IPR033729">
    <property type="entry name" value="SerRS_core"/>
</dbReference>
<evidence type="ECO:0000256" key="7">
    <source>
        <dbReference type="ARBA" id="ARBA00023146"/>
    </source>
</evidence>
<keyword evidence="6" id="KW-0648">Protein biosynthesis</keyword>
<feature type="binding site" evidence="12">
    <location>
        <begin position="409"/>
        <end position="412"/>
    </location>
    <ligand>
        <name>ATP</name>
        <dbReference type="ChEBI" id="CHEBI:30616"/>
    </ligand>
</feature>
<evidence type="ECO:0000256" key="8">
    <source>
        <dbReference type="ARBA" id="ARBA00031113"/>
    </source>
</evidence>
<evidence type="ECO:0000256" key="4">
    <source>
        <dbReference type="ARBA" id="ARBA00022741"/>
    </source>
</evidence>
<dbReference type="SUPFAM" id="SSF46589">
    <property type="entry name" value="tRNA-binding arm"/>
    <property type="match status" value="1"/>
</dbReference>
<keyword evidence="16" id="KW-1185">Reference proteome</keyword>
<comment type="catalytic activity">
    <reaction evidence="9">
        <text>tRNA(Sec) + L-serine + ATP = L-seryl-tRNA(Sec) + AMP + diphosphate + H(+)</text>
        <dbReference type="Rhea" id="RHEA:42580"/>
        <dbReference type="Rhea" id="RHEA-COMP:9742"/>
        <dbReference type="Rhea" id="RHEA-COMP:10128"/>
        <dbReference type="ChEBI" id="CHEBI:15378"/>
        <dbReference type="ChEBI" id="CHEBI:30616"/>
        <dbReference type="ChEBI" id="CHEBI:33019"/>
        <dbReference type="ChEBI" id="CHEBI:33384"/>
        <dbReference type="ChEBI" id="CHEBI:78442"/>
        <dbReference type="ChEBI" id="CHEBI:78533"/>
        <dbReference type="ChEBI" id="CHEBI:456215"/>
        <dbReference type="EC" id="6.1.1.11"/>
    </reaction>
</comment>
<evidence type="ECO:0000256" key="2">
    <source>
        <dbReference type="ARBA" id="ARBA00012840"/>
    </source>
</evidence>
<dbReference type="GO" id="GO:0006434">
    <property type="term" value="P:seryl-tRNA aminoacylation"/>
    <property type="evidence" value="ECO:0007669"/>
    <property type="project" value="InterPro"/>
</dbReference>
<dbReference type="EC" id="6.1.1.11" evidence="2"/>
<feature type="binding site" evidence="12">
    <location>
        <begin position="335"/>
        <end position="338"/>
    </location>
    <ligand>
        <name>ATP</name>
        <dbReference type="ChEBI" id="CHEBI:30616"/>
    </ligand>
</feature>
<evidence type="ECO:0000256" key="3">
    <source>
        <dbReference type="ARBA" id="ARBA00022598"/>
    </source>
</evidence>
<comment type="caution">
    <text evidence="15">The sequence shown here is derived from an EMBL/GenBank/DDBJ whole genome shotgun (WGS) entry which is preliminary data.</text>
</comment>
<dbReference type="InterPro" id="IPR002314">
    <property type="entry name" value="aa-tRNA-synt_IIb"/>
</dbReference>
<keyword evidence="7" id="KW-0030">Aminoacyl-tRNA synthetase</keyword>
<feature type="binding site" evidence="11">
    <location>
        <position position="442"/>
    </location>
    <ligand>
        <name>L-serine</name>
        <dbReference type="ChEBI" id="CHEBI:33384"/>
    </ligand>
</feature>
<evidence type="ECO:0000256" key="5">
    <source>
        <dbReference type="ARBA" id="ARBA00022840"/>
    </source>
</evidence>
<sequence length="504" mass="57145">MAARMLVRLCSRSLWKGAAGSRGLSGQEPVSRLYEHVKEGYSGRPQLDIEKLSRELEQAERELRDRRPGKAPEGELRALLSSWEQLQKVKQDIHSLEAEKILIANEIKNMTLTHDRQSLQSLPSYQSMRKRGKEIRQQLSSFYQLETDLEDSFYLRALKIPNRTHPSTPIGEESNARELEVVGMKPEFDFKVRGHLEIGEDLDIIRQRRLSHISGHRSYYLRGAGTMLQYALVNFAINKLIKKGFIPMSVPDMLKGAVFEGCGMQPGAHSSQVYSMDPSSHPDLHLAGTSEVGIAGYFMDHAVQLSDLPVRTVCLSTCYRAETDTGREPWGLYRVHHFSKVEMFGVTAAESGTESQELHDEFLQLQKEIFSELGLHFKVLEMPTYELGLPAYRKYDIEAWMPGRGKYGEVSSASNCTDYQSRRLNIMYQDPDGKLRHAHTVNGTACAVPRLIIAILESNQLKDGRVQVPEVLQSYMGTDIIEKPPYTPQKYIGPNQKKSDSKRT</sequence>
<dbReference type="NCBIfam" id="TIGR00414">
    <property type="entry name" value="serS"/>
    <property type="match status" value="1"/>
</dbReference>
<dbReference type="InterPro" id="IPR006195">
    <property type="entry name" value="aa-tRNA-synth_II"/>
</dbReference>
<evidence type="ECO:0000256" key="9">
    <source>
        <dbReference type="ARBA" id="ARBA00047929"/>
    </source>
</evidence>
<dbReference type="EMBL" id="DYDO01000007">
    <property type="protein sequence ID" value="DBA20689.1"/>
    <property type="molecule type" value="Genomic_DNA"/>
</dbReference>
<dbReference type="AlphaFoldDB" id="A0AAV3A0V9"/>
<feature type="region of interest" description="Disordered" evidence="13">
    <location>
        <begin position="485"/>
        <end position="504"/>
    </location>
</feature>
<evidence type="ECO:0000313" key="16">
    <source>
        <dbReference type="Proteomes" id="UP001181693"/>
    </source>
</evidence>
<feature type="domain" description="Aminoacyl-transfer RNA synthetases class-II family profile" evidence="14">
    <location>
        <begin position="189"/>
        <end position="469"/>
    </location>
</feature>
<feature type="binding site" evidence="12">
    <location>
        <begin position="320"/>
        <end position="322"/>
    </location>
    <ligand>
        <name>ATP</name>
        <dbReference type="ChEBI" id="CHEBI:30616"/>
    </ligand>
</feature>
<feature type="site" description="Important for serine binding" evidence="11">
    <location>
        <position position="444"/>
    </location>
</feature>
<keyword evidence="4" id="KW-0547">Nucleotide-binding</keyword>
<name>A0AAV3A0V9_PYXAD</name>
<evidence type="ECO:0000256" key="12">
    <source>
        <dbReference type="PIRSR" id="PIRSR001529-2"/>
    </source>
</evidence>
<evidence type="ECO:0000256" key="1">
    <source>
        <dbReference type="ARBA" id="ARBA00010728"/>
    </source>
</evidence>
<dbReference type="GO" id="GO:0004828">
    <property type="term" value="F:serine-tRNA ligase activity"/>
    <property type="evidence" value="ECO:0007669"/>
    <property type="project" value="UniProtKB-EC"/>
</dbReference>
<comment type="similarity">
    <text evidence="1">Belongs to the class-II aminoacyl-tRNA synthetase family. Type-1 seryl-tRNA synthetase subfamily.</text>
</comment>
<evidence type="ECO:0000256" key="10">
    <source>
        <dbReference type="ARBA" id="ARBA00048823"/>
    </source>
</evidence>